<dbReference type="PANTHER" id="PTHR30437:SF4">
    <property type="entry name" value="TRANSCRIPTION ELONGATION FACTOR GREA"/>
    <property type="match status" value="1"/>
</dbReference>
<dbReference type="SUPFAM" id="SSF46557">
    <property type="entry name" value="GreA transcript cleavage protein, N-terminal domain"/>
    <property type="match status" value="1"/>
</dbReference>
<dbReference type="Gene3D" id="3.10.50.30">
    <property type="entry name" value="Transcription elongation factor, GreA/GreB, C-terminal domain"/>
    <property type="match status" value="1"/>
</dbReference>
<dbReference type="InterPro" id="IPR018151">
    <property type="entry name" value="TF_GreA/GreB_CS"/>
</dbReference>
<keyword evidence="14" id="KW-1185">Reference proteome</keyword>
<gene>
    <name evidence="9 13" type="primary">greA</name>
    <name evidence="13" type="ORF">H8706_09250</name>
</gene>
<evidence type="ECO:0000313" key="13">
    <source>
        <dbReference type="EMBL" id="MBC8597052.1"/>
    </source>
</evidence>
<comment type="caution">
    <text evidence="13">The sequence shown here is derived from an EMBL/GenBank/DDBJ whole genome shotgun (WGS) entry which is preliminary data.</text>
</comment>
<dbReference type="Gene3D" id="1.10.287.180">
    <property type="entry name" value="Transcription elongation factor, GreA/GreB, N-terminal domain"/>
    <property type="match status" value="1"/>
</dbReference>
<evidence type="ECO:0000256" key="5">
    <source>
        <dbReference type="ARBA" id="ARBA00023125"/>
    </source>
</evidence>
<evidence type="ECO:0000256" key="2">
    <source>
        <dbReference type="ARBA" id="ARBA00013729"/>
    </source>
</evidence>
<evidence type="ECO:0000256" key="1">
    <source>
        <dbReference type="ARBA" id="ARBA00008213"/>
    </source>
</evidence>
<protein>
    <recommendedName>
        <fullName evidence="2 9">Transcription elongation factor GreA</fullName>
    </recommendedName>
    <alternativeName>
        <fullName evidence="8 9">Transcript cleavage factor GreA</fullName>
    </alternativeName>
</protein>
<keyword evidence="6 9" id="KW-0804">Transcription</keyword>
<dbReference type="Proteomes" id="UP000647416">
    <property type="component" value="Unassembled WGS sequence"/>
</dbReference>
<evidence type="ECO:0000256" key="10">
    <source>
        <dbReference type="RuleBase" id="RU000556"/>
    </source>
</evidence>
<keyword evidence="13" id="KW-0251">Elongation factor</keyword>
<dbReference type="FunFam" id="1.10.287.180:FF:000001">
    <property type="entry name" value="Transcription elongation factor GreA"/>
    <property type="match status" value="1"/>
</dbReference>
<dbReference type="Pfam" id="PF03449">
    <property type="entry name" value="GreA_GreB_N"/>
    <property type="match status" value="1"/>
</dbReference>
<dbReference type="GO" id="GO:0003746">
    <property type="term" value="F:translation elongation factor activity"/>
    <property type="evidence" value="ECO:0007669"/>
    <property type="project" value="UniProtKB-KW"/>
</dbReference>
<evidence type="ECO:0000256" key="9">
    <source>
        <dbReference type="HAMAP-Rule" id="MF_00105"/>
    </source>
</evidence>
<dbReference type="InterPro" id="IPR036953">
    <property type="entry name" value="GreA/GreB_C_sf"/>
</dbReference>
<dbReference type="Pfam" id="PF01272">
    <property type="entry name" value="GreA_GreB"/>
    <property type="match status" value="1"/>
</dbReference>
<keyword evidence="4" id="KW-0175">Coiled coil</keyword>
<evidence type="ECO:0000256" key="3">
    <source>
        <dbReference type="ARBA" id="ARBA00023015"/>
    </source>
</evidence>
<evidence type="ECO:0000313" key="14">
    <source>
        <dbReference type="Proteomes" id="UP000647416"/>
    </source>
</evidence>
<dbReference type="SUPFAM" id="SSF54534">
    <property type="entry name" value="FKBP-like"/>
    <property type="match status" value="1"/>
</dbReference>
<dbReference type="InterPro" id="IPR001437">
    <property type="entry name" value="Tscrpt_elong_fac_GreA/B_C"/>
</dbReference>
<dbReference type="PROSITE" id="PS00830">
    <property type="entry name" value="GREAB_2"/>
    <property type="match status" value="1"/>
</dbReference>
<dbReference type="InterPro" id="IPR036805">
    <property type="entry name" value="Tscrpt_elong_fac_GreA/B_N_sf"/>
</dbReference>
<evidence type="ECO:0000259" key="11">
    <source>
        <dbReference type="Pfam" id="PF01272"/>
    </source>
</evidence>
<accession>A0A926FE42</accession>
<dbReference type="AlphaFoldDB" id="A0A926FE42"/>
<reference evidence="13" key="1">
    <citation type="submission" date="2020-08" db="EMBL/GenBank/DDBJ databases">
        <title>Genome public.</title>
        <authorList>
            <person name="Liu C."/>
            <person name="Sun Q."/>
        </authorList>
    </citation>
    <scope>NUCLEOTIDE SEQUENCE</scope>
    <source>
        <strain evidence="13">NSJ-50</strain>
    </source>
</reference>
<comment type="similarity">
    <text evidence="1 9 10">Belongs to the GreA/GreB family.</text>
</comment>
<keyword evidence="3 9" id="KW-0805">Transcription regulation</keyword>
<dbReference type="NCBIfam" id="TIGR01462">
    <property type="entry name" value="greA"/>
    <property type="match status" value="1"/>
</dbReference>
<dbReference type="GO" id="GO:0003677">
    <property type="term" value="F:DNA binding"/>
    <property type="evidence" value="ECO:0007669"/>
    <property type="project" value="UniProtKB-UniRule"/>
</dbReference>
<dbReference type="GO" id="GO:0032784">
    <property type="term" value="P:regulation of DNA-templated transcription elongation"/>
    <property type="evidence" value="ECO:0007669"/>
    <property type="project" value="UniProtKB-UniRule"/>
</dbReference>
<dbReference type="InterPro" id="IPR006359">
    <property type="entry name" value="Tscrpt_elong_fac_GreA"/>
</dbReference>
<evidence type="ECO:0000256" key="6">
    <source>
        <dbReference type="ARBA" id="ARBA00023163"/>
    </source>
</evidence>
<keyword evidence="13" id="KW-0648">Protein biosynthesis</keyword>
<evidence type="ECO:0000256" key="4">
    <source>
        <dbReference type="ARBA" id="ARBA00023054"/>
    </source>
</evidence>
<dbReference type="EMBL" id="JACRTE010000013">
    <property type="protein sequence ID" value="MBC8597052.1"/>
    <property type="molecule type" value="Genomic_DNA"/>
</dbReference>
<keyword evidence="5 9" id="KW-0238">DNA-binding</keyword>
<dbReference type="InterPro" id="IPR023459">
    <property type="entry name" value="Tscrpt_elong_fac_GreA/B_fam"/>
</dbReference>
<sequence length="160" mass="17813">MSKTSQTVLTPNGYKKIEEEFEYLKVEKRKEIAERIKIARGFGDLSENAEYTAAKEEQAKMETRIAELKKILENAVVIDETNIPSDTVSIGSKVTVYDEEFEEEVVYSIVGSMEANPIENKISDKSPVGIALLGAKADETVDVETPDGIVKLKVLKIEKD</sequence>
<dbReference type="PANTHER" id="PTHR30437">
    <property type="entry name" value="TRANSCRIPTION ELONGATION FACTOR GREA"/>
    <property type="match status" value="1"/>
</dbReference>
<dbReference type="HAMAP" id="MF_00105">
    <property type="entry name" value="GreA_GreB"/>
    <property type="match status" value="1"/>
</dbReference>
<dbReference type="RefSeq" id="WP_262432416.1">
    <property type="nucleotide sequence ID" value="NZ_JACRTE010000013.1"/>
</dbReference>
<proteinExistence type="inferred from homology"/>
<dbReference type="PIRSF" id="PIRSF006092">
    <property type="entry name" value="GreA_GreB"/>
    <property type="match status" value="1"/>
</dbReference>
<evidence type="ECO:0000256" key="8">
    <source>
        <dbReference type="ARBA" id="ARBA00030776"/>
    </source>
</evidence>
<dbReference type="GO" id="GO:0070063">
    <property type="term" value="F:RNA polymerase binding"/>
    <property type="evidence" value="ECO:0007669"/>
    <property type="project" value="InterPro"/>
</dbReference>
<dbReference type="InterPro" id="IPR028624">
    <property type="entry name" value="Tscrpt_elong_fac_GreA/B"/>
</dbReference>
<comment type="function">
    <text evidence="7 9 10">Necessary for efficient RNA polymerase transcription elongation past template-encoded arresting sites. The arresting sites in DNA have the property of trapping a certain fraction of elongating RNA polymerases that pass through, resulting in locked ternary complexes. Cleavage of the nascent transcript by cleavage factors such as GreA or GreB allows the resumption of elongation from the new 3'terminus. GreA releases sequences of 2 to 3 nucleotides.</text>
</comment>
<dbReference type="NCBIfam" id="NF001263">
    <property type="entry name" value="PRK00226.1-4"/>
    <property type="match status" value="1"/>
</dbReference>
<name>A0A926FE42_9FIRM</name>
<feature type="domain" description="Transcription elongation factor GreA/GreB C-terminal" evidence="11">
    <location>
        <begin position="84"/>
        <end position="158"/>
    </location>
</feature>
<feature type="domain" description="Transcription elongation factor GreA/GreB N-terminal" evidence="12">
    <location>
        <begin position="8"/>
        <end position="77"/>
    </location>
</feature>
<evidence type="ECO:0000259" key="12">
    <source>
        <dbReference type="Pfam" id="PF03449"/>
    </source>
</evidence>
<evidence type="ECO:0000256" key="7">
    <source>
        <dbReference type="ARBA" id="ARBA00024916"/>
    </source>
</evidence>
<organism evidence="13 14">
    <name type="scientific">Qingrenia yutianensis</name>
    <dbReference type="NCBI Taxonomy" id="2763676"/>
    <lineage>
        <taxon>Bacteria</taxon>
        <taxon>Bacillati</taxon>
        <taxon>Bacillota</taxon>
        <taxon>Clostridia</taxon>
        <taxon>Eubacteriales</taxon>
        <taxon>Oscillospiraceae</taxon>
        <taxon>Qingrenia</taxon>
    </lineage>
</organism>
<dbReference type="InterPro" id="IPR022691">
    <property type="entry name" value="Tscrpt_elong_fac_GreA/B_N"/>
</dbReference>
<dbReference type="GO" id="GO:0006354">
    <property type="term" value="P:DNA-templated transcription elongation"/>
    <property type="evidence" value="ECO:0007669"/>
    <property type="project" value="TreeGrafter"/>
</dbReference>
<dbReference type="FunFam" id="3.10.50.30:FF:000001">
    <property type="entry name" value="Transcription elongation factor GreA"/>
    <property type="match status" value="1"/>
</dbReference>